<dbReference type="EMBL" id="JAWLNX010000038">
    <property type="protein sequence ID" value="MEB3372169.1"/>
    <property type="molecule type" value="Genomic_DNA"/>
</dbReference>
<proteinExistence type="predicted"/>
<dbReference type="Proteomes" id="UP001327093">
    <property type="component" value="Unassembled WGS sequence"/>
</dbReference>
<dbReference type="RefSeq" id="WP_324269592.1">
    <property type="nucleotide sequence ID" value="NZ_JAWLNX010000038.1"/>
</dbReference>
<protein>
    <submittedName>
        <fullName evidence="2">Uncharacterized protein</fullName>
    </submittedName>
</protein>
<comment type="caution">
    <text evidence="2">The sequence shown here is derived from an EMBL/GenBank/DDBJ whole genome shotgun (WGS) entry which is preliminary data.</text>
</comment>
<evidence type="ECO:0000313" key="3">
    <source>
        <dbReference type="Proteomes" id="UP001327093"/>
    </source>
</evidence>
<feature type="compositionally biased region" description="Basic residues" evidence="1">
    <location>
        <begin position="1"/>
        <end position="13"/>
    </location>
</feature>
<evidence type="ECO:0000313" key="2">
    <source>
        <dbReference type="EMBL" id="MEB3372169.1"/>
    </source>
</evidence>
<keyword evidence="3" id="KW-1185">Reference proteome</keyword>
<accession>A0ABU6AKS6</accession>
<organism evidence="2 3">
    <name type="scientific">Saccharopolyspora mangrovi</name>
    <dbReference type="NCBI Taxonomy" id="3082379"/>
    <lineage>
        <taxon>Bacteria</taxon>
        <taxon>Bacillati</taxon>
        <taxon>Actinomycetota</taxon>
        <taxon>Actinomycetes</taxon>
        <taxon>Pseudonocardiales</taxon>
        <taxon>Pseudonocardiaceae</taxon>
        <taxon>Saccharopolyspora</taxon>
    </lineage>
</organism>
<name>A0ABU6AKS6_9PSEU</name>
<reference evidence="2 3" key="1">
    <citation type="submission" date="2023-10" db="EMBL/GenBank/DDBJ databases">
        <title>Saccharopolyspora sp. nov., isolated from mangrove soil.</title>
        <authorList>
            <person name="Lu Y."/>
            <person name="Liu W."/>
        </authorList>
    </citation>
    <scope>NUCLEOTIDE SEQUENCE [LARGE SCALE GENOMIC DNA]</scope>
    <source>
        <strain evidence="2 3">S2-29</strain>
    </source>
</reference>
<evidence type="ECO:0000256" key="1">
    <source>
        <dbReference type="SAM" id="MobiDB-lite"/>
    </source>
</evidence>
<gene>
    <name evidence="2" type="ORF">R4I43_32690</name>
</gene>
<sequence>MVVLRAGRRHRTAGRRDPLRSGHGLGSGRALAAGGPVADLDRAAAEPAPAVVAAATIPCAALRAVGTGDVLRTVPAGAHPAAG</sequence>
<feature type="region of interest" description="Disordered" evidence="1">
    <location>
        <begin position="1"/>
        <end position="31"/>
    </location>
</feature>